<evidence type="ECO:0000313" key="1">
    <source>
        <dbReference type="EMBL" id="OWM62869.1"/>
    </source>
</evidence>
<accession>A0A218VRC9</accession>
<name>A0A218VRC9_PUNGR</name>
<gene>
    <name evidence="1" type="ORF">CDL15_Pgr020163</name>
</gene>
<proteinExistence type="predicted"/>
<dbReference type="EMBL" id="MTKT01006319">
    <property type="protein sequence ID" value="OWM62869.1"/>
    <property type="molecule type" value="Genomic_DNA"/>
</dbReference>
<evidence type="ECO:0000313" key="2">
    <source>
        <dbReference type="Proteomes" id="UP000197138"/>
    </source>
</evidence>
<dbReference type="PANTHER" id="PTHR33511">
    <property type="entry name" value="OS06G0632400 PROTEIN"/>
    <property type="match status" value="1"/>
</dbReference>
<comment type="caution">
    <text evidence="1">The sequence shown here is derived from an EMBL/GenBank/DDBJ whole genome shotgun (WGS) entry which is preliminary data.</text>
</comment>
<reference evidence="2" key="1">
    <citation type="journal article" date="2017" name="Plant J.">
        <title>The pomegranate (Punica granatum L.) genome and the genomics of punicalagin biosynthesis.</title>
        <authorList>
            <person name="Qin G."/>
            <person name="Xu C."/>
            <person name="Ming R."/>
            <person name="Tang H."/>
            <person name="Guyot R."/>
            <person name="Kramer E.M."/>
            <person name="Hu Y."/>
            <person name="Yi X."/>
            <person name="Qi Y."/>
            <person name="Xu X."/>
            <person name="Gao Z."/>
            <person name="Pan H."/>
            <person name="Jian J."/>
            <person name="Tian Y."/>
            <person name="Yue Z."/>
            <person name="Xu Y."/>
        </authorList>
    </citation>
    <scope>NUCLEOTIDE SEQUENCE [LARGE SCALE GENOMIC DNA]</scope>
    <source>
        <strain evidence="2">cv. Dabenzi</strain>
    </source>
</reference>
<dbReference type="Proteomes" id="UP000197138">
    <property type="component" value="Unassembled WGS sequence"/>
</dbReference>
<dbReference type="AlphaFoldDB" id="A0A218VRC9"/>
<organism evidence="1 2">
    <name type="scientific">Punica granatum</name>
    <name type="common">Pomegranate</name>
    <dbReference type="NCBI Taxonomy" id="22663"/>
    <lineage>
        <taxon>Eukaryota</taxon>
        <taxon>Viridiplantae</taxon>
        <taxon>Streptophyta</taxon>
        <taxon>Embryophyta</taxon>
        <taxon>Tracheophyta</taxon>
        <taxon>Spermatophyta</taxon>
        <taxon>Magnoliopsida</taxon>
        <taxon>eudicotyledons</taxon>
        <taxon>Gunneridae</taxon>
        <taxon>Pentapetalae</taxon>
        <taxon>rosids</taxon>
        <taxon>malvids</taxon>
        <taxon>Myrtales</taxon>
        <taxon>Lythraceae</taxon>
        <taxon>Punica</taxon>
    </lineage>
</organism>
<sequence>MGGNNNHRQTKSKTSSGSFLLFGFLKHLRQHRRDDHGCDDLMSPRKVWPSEYDRGCYVAEPGIDRKASAFIARFHESRVSEPECHAINP</sequence>
<protein>
    <submittedName>
        <fullName evidence="1">Uncharacterized protein</fullName>
    </submittedName>
</protein>